<name>A0A197KB13_9FUNG</name>
<feature type="transmembrane region" description="Helical" evidence="1">
    <location>
        <begin position="23"/>
        <end position="42"/>
    </location>
</feature>
<dbReference type="InterPro" id="IPR036188">
    <property type="entry name" value="FAD/NAD-bd_sf"/>
</dbReference>
<evidence type="ECO:0000256" key="1">
    <source>
        <dbReference type="SAM" id="Phobius"/>
    </source>
</evidence>
<keyword evidence="1" id="KW-0812">Transmembrane</keyword>
<dbReference type="AlphaFoldDB" id="A0A197KB13"/>
<evidence type="ECO:0000313" key="3">
    <source>
        <dbReference type="Proteomes" id="UP000078512"/>
    </source>
</evidence>
<keyword evidence="3" id="KW-1185">Reference proteome</keyword>
<keyword evidence="1" id="KW-1133">Transmembrane helix</keyword>
<reference evidence="2 3" key="1">
    <citation type="submission" date="2016-05" db="EMBL/GenBank/DDBJ databases">
        <title>Genome sequencing reveals origins of a unique bacterial endosymbiosis in the earliest lineages of terrestrial Fungi.</title>
        <authorList>
            <consortium name="DOE Joint Genome Institute"/>
            <person name="Uehling J."/>
            <person name="Gryganskyi A."/>
            <person name="Hameed K."/>
            <person name="Tschaplinski T."/>
            <person name="Misztal P."/>
            <person name="Wu S."/>
            <person name="Desiro A."/>
            <person name="Vande Pol N."/>
            <person name="Du Z.-Y."/>
            <person name="Zienkiewicz A."/>
            <person name="Zienkiewicz K."/>
            <person name="Morin E."/>
            <person name="Tisserant E."/>
            <person name="Splivallo R."/>
            <person name="Hainaut M."/>
            <person name="Henrissat B."/>
            <person name="Ohm R."/>
            <person name="Kuo A."/>
            <person name="Yan J."/>
            <person name="Lipzen A."/>
            <person name="Nolan M."/>
            <person name="Labutti K."/>
            <person name="Barry K."/>
            <person name="Goldstein A."/>
            <person name="Labbe J."/>
            <person name="Schadt C."/>
            <person name="Tuskan G."/>
            <person name="Grigoriev I."/>
            <person name="Martin F."/>
            <person name="Vilgalys R."/>
            <person name="Bonito G."/>
        </authorList>
    </citation>
    <scope>NUCLEOTIDE SEQUENCE [LARGE SCALE GENOMIC DNA]</scope>
    <source>
        <strain evidence="2 3">AG-77</strain>
    </source>
</reference>
<dbReference type="SUPFAM" id="SSF51905">
    <property type="entry name" value="FAD/NAD(P)-binding domain"/>
    <property type="match status" value="1"/>
</dbReference>
<accession>A0A197KB13</accession>
<organism evidence="2 3">
    <name type="scientific">Linnemannia elongata AG-77</name>
    <dbReference type="NCBI Taxonomy" id="1314771"/>
    <lineage>
        <taxon>Eukaryota</taxon>
        <taxon>Fungi</taxon>
        <taxon>Fungi incertae sedis</taxon>
        <taxon>Mucoromycota</taxon>
        <taxon>Mortierellomycotina</taxon>
        <taxon>Mortierellomycetes</taxon>
        <taxon>Mortierellales</taxon>
        <taxon>Mortierellaceae</taxon>
        <taxon>Linnemannia</taxon>
    </lineage>
</organism>
<protein>
    <submittedName>
        <fullName evidence="2">Uncharacterized protein</fullName>
    </submittedName>
</protein>
<sequence length="350" mass="38601">MEINPAFTFNHDRSIMYAKRPKVLIVGAGLGGLTLGMLLHKANIPYEIYELLFYDCHWFDAVLLPIPIFLPLFYFSFNAVKKSLSSKFTRAIIKRIPAWLLRKMESQQLCHRPQVAFLPLVEDKVTFRPGPQPSIAVKAPQEETAAKFTAGSTANGPHQSTIVLLNCLAVQPMVDGSDGLVIAELTSVKVELQASPILAFPVLAPSYADERQLGQSSSRGLPDERRGYERCNLTKTAVDREHLEKWAGVSEVISKLNKVVVPVLAKDFLQELHEPRRRSDLVLKGPGLMGCKAFDVAELQFAKHAPWVESVEGGSHNDSVSAPEFFSGLQDALVAAFLARIPTTPISTGK</sequence>
<dbReference type="Gene3D" id="3.50.50.60">
    <property type="entry name" value="FAD/NAD(P)-binding domain"/>
    <property type="match status" value="1"/>
</dbReference>
<dbReference type="OrthoDB" id="655030at2759"/>
<gene>
    <name evidence="2" type="ORF">K457DRAFT_15079</name>
</gene>
<keyword evidence="1" id="KW-0472">Membrane</keyword>
<dbReference type="EMBL" id="KV442019">
    <property type="protein sequence ID" value="OAQ33876.1"/>
    <property type="molecule type" value="Genomic_DNA"/>
</dbReference>
<evidence type="ECO:0000313" key="2">
    <source>
        <dbReference type="EMBL" id="OAQ33876.1"/>
    </source>
</evidence>
<feature type="transmembrane region" description="Helical" evidence="1">
    <location>
        <begin position="62"/>
        <end position="80"/>
    </location>
</feature>
<proteinExistence type="predicted"/>
<dbReference type="Proteomes" id="UP000078512">
    <property type="component" value="Unassembled WGS sequence"/>
</dbReference>